<reference evidence="1 2" key="1">
    <citation type="submission" date="2018-06" db="EMBL/GenBank/DDBJ databases">
        <authorList>
            <consortium name="Pathogen Informatics"/>
            <person name="Doyle S."/>
        </authorList>
    </citation>
    <scope>NUCLEOTIDE SEQUENCE [LARGE SCALE GENOMIC DNA]</scope>
    <source>
        <strain evidence="1 2">NCTC11647</strain>
    </source>
</reference>
<evidence type="ECO:0000313" key="1">
    <source>
        <dbReference type="EMBL" id="SPY44035.1"/>
    </source>
</evidence>
<dbReference type="EMBL" id="UATL01000005">
    <property type="protein sequence ID" value="SPY44035.1"/>
    <property type="molecule type" value="Genomic_DNA"/>
</dbReference>
<dbReference type="Proteomes" id="UP000251647">
    <property type="component" value="Unassembled WGS sequence"/>
</dbReference>
<proteinExistence type="predicted"/>
<dbReference type="InterPro" id="IPR013464">
    <property type="entry name" value="CHP02642"/>
</dbReference>
<gene>
    <name evidence="1" type="ORF">NCTC11647_02970</name>
</gene>
<dbReference type="InterPro" id="IPR038500">
    <property type="entry name" value="Antitermination_sf"/>
</dbReference>
<dbReference type="NCBIfam" id="TIGR02642">
    <property type="entry name" value="phage_xxxx"/>
    <property type="match status" value="1"/>
</dbReference>
<protein>
    <submittedName>
        <fullName evidence="1">Uncharacterized phage protein</fullName>
    </submittedName>
</protein>
<dbReference type="SUPFAM" id="SSF57938">
    <property type="entry name" value="DnaJ/Hsp40 cysteine-rich domain"/>
    <property type="match status" value="1"/>
</dbReference>
<dbReference type="InterPro" id="IPR036410">
    <property type="entry name" value="HSP_DnaJ_Cys-rich_dom_sf"/>
</dbReference>
<dbReference type="AlphaFoldDB" id="A0A2X1ZI04"/>
<dbReference type="Gene3D" id="1.10.274.110">
    <property type="match status" value="1"/>
</dbReference>
<sequence length="266" mass="30317">MSRAVELLARMHEVRSITADEHGRQTITGDVIIAVFGRVQHEMPFGMDLLMAKYVHDAQAFNRLVDRITVSVQGEPLKRKDLAIALGCVALDVFCDKPVASQQRQLTSLWRKYSTQAKRSHKLVKRWECQLKNIERELDYCETISAEDRINARISNIESLIIKERRRLDEFAQSQGLSKSICPRCSGTGFTQTTQCPSCDGKGSFTPTLDNIRQHLRHIGLARVSDKLWDGELKPWFDKCLTMMHREAGEATCELTNQLNKEKSIV</sequence>
<dbReference type="RefSeq" id="WP_005305738.1">
    <property type="nucleotide sequence ID" value="NZ_PYOG01000006.1"/>
</dbReference>
<evidence type="ECO:0000313" key="2">
    <source>
        <dbReference type="Proteomes" id="UP000251647"/>
    </source>
</evidence>
<organism evidence="1 2">
    <name type="scientific">Photobacterium damselae</name>
    <dbReference type="NCBI Taxonomy" id="38293"/>
    <lineage>
        <taxon>Bacteria</taxon>
        <taxon>Pseudomonadati</taxon>
        <taxon>Pseudomonadota</taxon>
        <taxon>Gammaproteobacteria</taxon>
        <taxon>Vibrionales</taxon>
        <taxon>Vibrionaceae</taxon>
        <taxon>Photobacterium</taxon>
    </lineage>
</organism>
<accession>A0A2X1ZI04</accession>
<name>A0A2X1ZI04_PHODM</name>